<dbReference type="InterPro" id="IPR026505">
    <property type="entry name" value="Solute_c_fam_35_mem_F3/F4"/>
</dbReference>
<evidence type="ECO:0000256" key="2">
    <source>
        <dbReference type="SAM" id="Phobius"/>
    </source>
</evidence>
<feature type="transmembrane region" description="Helical" evidence="2">
    <location>
        <begin position="579"/>
        <end position="604"/>
    </location>
</feature>
<name>A0A127Z8S8_9BASI</name>
<evidence type="ECO:0000256" key="1">
    <source>
        <dbReference type="SAM" id="MobiDB-lite"/>
    </source>
</evidence>
<evidence type="ECO:0000259" key="3">
    <source>
        <dbReference type="Pfam" id="PF00892"/>
    </source>
</evidence>
<reference evidence="4" key="1">
    <citation type="submission" date="2014-06" db="EMBL/GenBank/DDBJ databases">
        <authorList>
            <person name="Ju J."/>
            <person name="Zhang J."/>
        </authorList>
    </citation>
    <scope>NUCLEOTIDE SEQUENCE</scope>
    <source>
        <strain evidence="4">SscI8</strain>
    </source>
</reference>
<protein>
    <recommendedName>
        <fullName evidence="3">EamA domain-containing protein</fullName>
    </recommendedName>
</protein>
<evidence type="ECO:0000313" key="4">
    <source>
        <dbReference type="EMBL" id="CDU22486.1"/>
    </source>
</evidence>
<gene>
    <name evidence="4" type="ORF">SPSC_01116</name>
</gene>
<feature type="transmembrane region" description="Helical" evidence="2">
    <location>
        <begin position="210"/>
        <end position="228"/>
    </location>
</feature>
<feature type="compositionally biased region" description="Acidic residues" evidence="1">
    <location>
        <begin position="491"/>
        <end position="511"/>
    </location>
</feature>
<accession>A0A127Z8S8</accession>
<keyword evidence="2" id="KW-1133">Transmembrane helix</keyword>
<feature type="region of interest" description="Disordered" evidence="1">
    <location>
        <begin position="443"/>
        <end position="467"/>
    </location>
</feature>
<dbReference type="SUPFAM" id="SSF103481">
    <property type="entry name" value="Multidrug resistance efflux transporter EmrE"/>
    <property type="match status" value="1"/>
</dbReference>
<feature type="domain" description="EamA" evidence="3">
    <location>
        <begin position="175"/>
        <end position="251"/>
    </location>
</feature>
<feature type="transmembrane region" description="Helical" evidence="2">
    <location>
        <begin position="237"/>
        <end position="255"/>
    </location>
</feature>
<dbReference type="PANTHER" id="PTHR19346">
    <property type="entry name" value="SUGAR PHOSPHATE TRANSPORTER DOMAIN-CONTAINING PROTEIN"/>
    <property type="match status" value="1"/>
</dbReference>
<keyword evidence="2" id="KW-0812">Transmembrane</keyword>
<feature type="compositionally biased region" description="Polar residues" evidence="1">
    <location>
        <begin position="1"/>
        <end position="26"/>
    </location>
</feature>
<dbReference type="GO" id="GO:0016020">
    <property type="term" value="C:membrane"/>
    <property type="evidence" value="ECO:0007669"/>
    <property type="project" value="InterPro"/>
</dbReference>
<feature type="transmembrane region" description="Helical" evidence="2">
    <location>
        <begin position="643"/>
        <end position="663"/>
    </location>
</feature>
<dbReference type="PANTHER" id="PTHR19346:SF4">
    <property type="entry name" value="SUGAR PHOSPHATE TRANSPORTER DOMAIN-CONTAINING PROTEIN"/>
    <property type="match status" value="1"/>
</dbReference>
<feature type="transmembrane region" description="Helical" evidence="2">
    <location>
        <begin position="176"/>
        <end position="198"/>
    </location>
</feature>
<sequence length="692" mass="76965">MSTNIFRDSYAGDSSEQNVGAATTPTPRAKKSSLMSLPGGGKAIFAFVLSLFAYTLQTEFAQYVQQSLNYRKPFLSLYLGHSSFLLLFPMHLFYLKWSTGRPITHYLHLIAQNLRWQLDTPASSLPDPRADSVRQRLSQASGRGIHTSGNDWDEQASESLRRRPASFLEQQFGFNVLRLAGLFLILTIGITIPALSWYCAVPMTSMADITAIYNTFSVWALVFSVWFLGEKWERRKVFSVLLACLGVIIVAYGGADHRKVPKPIDPVHGKPPAKDDPAEQLVRHSIQSFFAHFLKRQDSSDPPVSSAHNPVLGDLLAFIGAVTMAAYEMAFKLIGTLPDEQKQAEMYSAVPGGRNRRSRSYIRYQDADADDHQQRYETEGLLHSSQSELRNDQSKGDLSTLRNDDIETTQHVLGDDDTDDLKKRQSVEARRYSTVVDRLIDQERQDYQSITPPSEPSTPLEREDGGKVAKMATDKVRVHAKAVRVSNVQPEDLDLDEESQATESELDEDEERQVLSGATRLHRTRSHLSTHQLSPEDTLRASSDVAHTRPGTSRRTSSYRTAHDPSIPPPLPFGLHANVMTAGIGLTTFITFWIGLIIANQLGWEPFELPHNLRTYISIALVGLFGIFFNAAFMILLSLWGPVLASVSCLMTTILVEIADVLLGHQLKWISVLGCTLIGAGFAVLVGGDSIH</sequence>
<dbReference type="OrthoDB" id="10062838at2759"/>
<dbReference type="EMBL" id="LK056656">
    <property type="protein sequence ID" value="CDU22486.1"/>
    <property type="molecule type" value="Genomic_DNA"/>
</dbReference>
<keyword evidence="2" id="KW-0472">Membrane</keyword>
<feature type="region of interest" description="Disordered" evidence="1">
    <location>
        <begin position="1"/>
        <end position="33"/>
    </location>
</feature>
<dbReference type="InterPro" id="IPR000620">
    <property type="entry name" value="EamA_dom"/>
</dbReference>
<dbReference type="Pfam" id="PF00892">
    <property type="entry name" value="EamA"/>
    <property type="match status" value="1"/>
</dbReference>
<dbReference type="AlphaFoldDB" id="A0A127Z8S8"/>
<feature type="transmembrane region" description="Helical" evidence="2">
    <location>
        <begin position="34"/>
        <end position="54"/>
    </location>
</feature>
<proteinExistence type="predicted"/>
<organism evidence="4">
    <name type="scientific">Sporisorium scitamineum</name>
    <dbReference type="NCBI Taxonomy" id="49012"/>
    <lineage>
        <taxon>Eukaryota</taxon>
        <taxon>Fungi</taxon>
        <taxon>Dikarya</taxon>
        <taxon>Basidiomycota</taxon>
        <taxon>Ustilaginomycotina</taxon>
        <taxon>Ustilaginomycetes</taxon>
        <taxon>Ustilaginales</taxon>
        <taxon>Ustilaginaceae</taxon>
        <taxon>Sporisorium</taxon>
    </lineage>
</organism>
<feature type="transmembrane region" description="Helical" evidence="2">
    <location>
        <begin position="670"/>
        <end position="688"/>
    </location>
</feature>
<feature type="transmembrane region" description="Helical" evidence="2">
    <location>
        <begin position="616"/>
        <end position="637"/>
    </location>
</feature>
<feature type="region of interest" description="Disordered" evidence="1">
    <location>
        <begin position="381"/>
        <end position="403"/>
    </location>
</feature>
<feature type="region of interest" description="Disordered" evidence="1">
    <location>
        <begin position="487"/>
        <end position="564"/>
    </location>
</feature>
<feature type="compositionally biased region" description="Polar residues" evidence="1">
    <location>
        <begin position="550"/>
        <end position="560"/>
    </location>
</feature>
<feature type="transmembrane region" description="Helical" evidence="2">
    <location>
        <begin position="74"/>
        <end position="95"/>
    </location>
</feature>
<dbReference type="InterPro" id="IPR037185">
    <property type="entry name" value="EmrE-like"/>
</dbReference>